<organism evidence="3 4">
    <name type="scientific">Nakaseomyces bracarensis</name>
    <dbReference type="NCBI Taxonomy" id="273131"/>
    <lineage>
        <taxon>Eukaryota</taxon>
        <taxon>Fungi</taxon>
        <taxon>Dikarya</taxon>
        <taxon>Ascomycota</taxon>
        <taxon>Saccharomycotina</taxon>
        <taxon>Saccharomycetes</taxon>
        <taxon>Saccharomycetales</taxon>
        <taxon>Saccharomycetaceae</taxon>
        <taxon>Nakaseomyces</taxon>
    </lineage>
</organism>
<keyword evidence="1" id="KW-0175">Coiled coil</keyword>
<feature type="region of interest" description="Disordered" evidence="2">
    <location>
        <begin position="325"/>
        <end position="344"/>
    </location>
</feature>
<sequence>MDEILAKAGSQAVTFAIKSGVSLASTYAIKTITGFILKIPRDDAKRIERLKVKLQDRIEIVSYAIDLIRLVAARGNTNLESTLRLTKDLKDEIDQFDDKIKELTERIEGSRSSKAQNESIKAVESYIKDLLDRIEEITPFINLSLTTSGANLSTNLANNVSPGLLLSASNYIIKNNEQFKGEDKQVGPSFEITYFSVFYHLPSEKNQSIRVTWKEDIKRGFAKVIRKKSPEHEFEYKLRIEQTFDDERYHNTEDGEEVEKIIEFDICQIVKLFFSVSGKLLKLEERDTPVLVLKTDKNIHGKKDHDNASMENIEWFALGQYDSIDDSSDDEEDKEDSSSVTSSVSQYEDATDLVKAEKEKLSGSISLLEYIIRLVSLQYNDETSILDVKDERLSVYLHDENPNAIRSTERDINTLDKDLGKVTITES</sequence>
<reference evidence="3 4" key="1">
    <citation type="submission" date="2024-05" db="EMBL/GenBank/DDBJ databases">
        <title>Long read based assembly of the Candida bracarensis genome reveals expanded adhesin content.</title>
        <authorList>
            <person name="Marcet-Houben M."/>
            <person name="Ksiezopolska E."/>
            <person name="Gabaldon T."/>
        </authorList>
    </citation>
    <scope>NUCLEOTIDE SEQUENCE [LARGE SCALE GENOMIC DNA]</scope>
    <source>
        <strain evidence="3 4">CBM6</strain>
    </source>
</reference>
<dbReference type="InterPro" id="IPR008812">
    <property type="entry name" value="Ran_GTP-bd-rel"/>
</dbReference>
<evidence type="ECO:0000313" key="3">
    <source>
        <dbReference type="EMBL" id="KAL3232826.1"/>
    </source>
</evidence>
<proteinExistence type="predicted"/>
<dbReference type="PANTHER" id="PTHR31010:SF2">
    <property type="entry name" value="RAN-SPECIFIC GTPASE-ACTIVATING PROTEIN 30"/>
    <property type="match status" value="1"/>
</dbReference>
<dbReference type="PANTHER" id="PTHR31010">
    <property type="entry name" value="RAN-SPECIFIC GTPASE-ACTIVATING PROTEIN 30-RELATED"/>
    <property type="match status" value="1"/>
</dbReference>
<keyword evidence="4" id="KW-1185">Reference proteome</keyword>
<dbReference type="Pfam" id="PF05508">
    <property type="entry name" value="Ran-binding"/>
    <property type="match status" value="1"/>
</dbReference>
<gene>
    <name evidence="3" type="ORF">RNJ44_04742</name>
</gene>
<evidence type="ECO:0000256" key="1">
    <source>
        <dbReference type="SAM" id="Coils"/>
    </source>
</evidence>
<name>A0ABR4NVR3_9SACH</name>
<comment type="caution">
    <text evidence="3">The sequence shown here is derived from an EMBL/GenBank/DDBJ whole genome shotgun (WGS) entry which is preliminary data.</text>
</comment>
<evidence type="ECO:0000313" key="4">
    <source>
        <dbReference type="Proteomes" id="UP001623330"/>
    </source>
</evidence>
<evidence type="ECO:0000256" key="2">
    <source>
        <dbReference type="SAM" id="MobiDB-lite"/>
    </source>
</evidence>
<dbReference type="EMBL" id="JBEVYD010000005">
    <property type="protein sequence ID" value="KAL3232826.1"/>
    <property type="molecule type" value="Genomic_DNA"/>
</dbReference>
<feature type="coiled-coil region" evidence="1">
    <location>
        <begin position="86"/>
        <end position="113"/>
    </location>
</feature>
<feature type="compositionally biased region" description="Acidic residues" evidence="2">
    <location>
        <begin position="325"/>
        <end position="335"/>
    </location>
</feature>
<accession>A0ABR4NVR3</accession>
<protein>
    <submittedName>
        <fullName evidence="3">Ran-specific GTPase-activating protein 30</fullName>
    </submittedName>
</protein>
<dbReference type="Proteomes" id="UP001623330">
    <property type="component" value="Unassembled WGS sequence"/>
</dbReference>